<sequence length="66" mass="7764">MIVIENNDNNNKTSLSFWSDTEKWKLFSELFSLDWEGKIVLCTFSLTLESEMVLLAFRLVCEIGKW</sequence>
<organism evidence="1 2">
    <name type="scientific">Glomus cerebriforme</name>
    <dbReference type="NCBI Taxonomy" id="658196"/>
    <lineage>
        <taxon>Eukaryota</taxon>
        <taxon>Fungi</taxon>
        <taxon>Fungi incertae sedis</taxon>
        <taxon>Mucoromycota</taxon>
        <taxon>Glomeromycotina</taxon>
        <taxon>Glomeromycetes</taxon>
        <taxon>Glomerales</taxon>
        <taxon>Glomeraceae</taxon>
        <taxon>Glomus</taxon>
    </lineage>
</organism>
<proteinExistence type="predicted"/>
<dbReference type="EMBL" id="QKYT01000533">
    <property type="protein sequence ID" value="RIA83915.1"/>
    <property type="molecule type" value="Genomic_DNA"/>
</dbReference>
<dbReference type="AlphaFoldDB" id="A0A397SIA2"/>
<dbReference type="Proteomes" id="UP000265703">
    <property type="component" value="Unassembled WGS sequence"/>
</dbReference>
<reference evidence="1 2" key="1">
    <citation type="submission" date="2018-06" db="EMBL/GenBank/DDBJ databases">
        <title>Comparative genomics reveals the genomic features of Rhizophagus irregularis, R. cerebriforme, R. diaphanum and Gigaspora rosea, and their symbiotic lifestyle signature.</title>
        <authorList>
            <person name="Morin E."/>
            <person name="San Clemente H."/>
            <person name="Chen E.C.H."/>
            <person name="De La Providencia I."/>
            <person name="Hainaut M."/>
            <person name="Kuo A."/>
            <person name="Kohler A."/>
            <person name="Murat C."/>
            <person name="Tang N."/>
            <person name="Roy S."/>
            <person name="Loubradou J."/>
            <person name="Henrissat B."/>
            <person name="Grigoriev I.V."/>
            <person name="Corradi N."/>
            <person name="Roux C."/>
            <person name="Martin F.M."/>
        </authorList>
    </citation>
    <scope>NUCLEOTIDE SEQUENCE [LARGE SCALE GENOMIC DNA]</scope>
    <source>
        <strain evidence="1 2">DAOM 227022</strain>
    </source>
</reference>
<protein>
    <submittedName>
        <fullName evidence="1">Uncharacterized protein</fullName>
    </submittedName>
</protein>
<comment type="caution">
    <text evidence="1">The sequence shown here is derived from an EMBL/GenBank/DDBJ whole genome shotgun (WGS) entry which is preliminary data.</text>
</comment>
<evidence type="ECO:0000313" key="1">
    <source>
        <dbReference type="EMBL" id="RIA83915.1"/>
    </source>
</evidence>
<gene>
    <name evidence="1" type="ORF">C1645_880239</name>
</gene>
<evidence type="ECO:0000313" key="2">
    <source>
        <dbReference type="Proteomes" id="UP000265703"/>
    </source>
</evidence>
<name>A0A397SIA2_9GLOM</name>
<keyword evidence="2" id="KW-1185">Reference proteome</keyword>
<accession>A0A397SIA2</accession>